<feature type="transmembrane region" description="Helical" evidence="6">
    <location>
        <begin position="151"/>
        <end position="172"/>
    </location>
</feature>
<proteinExistence type="predicted"/>
<keyword evidence="9" id="KW-1185">Reference proteome</keyword>
<evidence type="ECO:0000256" key="5">
    <source>
        <dbReference type="ARBA" id="ARBA00023136"/>
    </source>
</evidence>
<dbReference type="InterPro" id="IPR000620">
    <property type="entry name" value="EamA_dom"/>
</dbReference>
<gene>
    <name evidence="8" type="ORF">KVG95_18295</name>
</gene>
<feature type="transmembrane region" description="Helical" evidence="6">
    <location>
        <begin position="184"/>
        <end position="204"/>
    </location>
</feature>
<reference evidence="8" key="1">
    <citation type="submission" date="2021-06" db="EMBL/GenBank/DDBJ databases">
        <title>Updating the genus Pseudomonas: Description of 43 new species and partition of the Pseudomonas putida group.</title>
        <authorList>
            <person name="Girard L."/>
            <person name="Lood C."/>
            <person name="Vandamme P."/>
            <person name="Rokni-Zadeh H."/>
            <person name="Van Noort V."/>
            <person name="Hofte M."/>
            <person name="Lavigne R."/>
            <person name="De Mot R."/>
        </authorList>
    </citation>
    <scope>NUCLEOTIDE SEQUENCE</scope>
    <source>
        <strain evidence="8">SWRI79</strain>
    </source>
</reference>
<dbReference type="Proteomes" id="UP000886900">
    <property type="component" value="Unassembled WGS sequence"/>
</dbReference>
<feature type="domain" description="EamA" evidence="7">
    <location>
        <begin position="155"/>
        <end position="286"/>
    </location>
</feature>
<dbReference type="InterPro" id="IPR051258">
    <property type="entry name" value="Diverse_Substrate_Transporter"/>
</dbReference>
<keyword evidence="3 6" id="KW-0812">Transmembrane</keyword>
<feature type="transmembrane region" description="Helical" evidence="6">
    <location>
        <begin position="68"/>
        <end position="86"/>
    </location>
</feature>
<feature type="transmembrane region" description="Helical" evidence="6">
    <location>
        <begin position="247"/>
        <end position="266"/>
    </location>
</feature>
<evidence type="ECO:0000256" key="4">
    <source>
        <dbReference type="ARBA" id="ARBA00022989"/>
    </source>
</evidence>
<name>A0ABS6PXS3_9PSED</name>
<feature type="transmembrane region" description="Helical" evidence="6">
    <location>
        <begin position="272"/>
        <end position="290"/>
    </location>
</feature>
<comment type="subcellular location">
    <subcellularLocation>
        <location evidence="1">Cell membrane</location>
        <topology evidence="1">Multi-pass membrane protein</topology>
    </subcellularLocation>
</comment>
<accession>A0ABS6PXS3</accession>
<evidence type="ECO:0000256" key="3">
    <source>
        <dbReference type="ARBA" id="ARBA00022692"/>
    </source>
</evidence>
<evidence type="ECO:0000313" key="9">
    <source>
        <dbReference type="Proteomes" id="UP000886900"/>
    </source>
</evidence>
<dbReference type="EMBL" id="JAHSTV010000008">
    <property type="protein sequence ID" value="MBV4465279.1"/>
    <property type="molecule type" value="Genomic_DNA"/>
</dbReference>
<dbReference type="PANTHER" id="PTHR42920">
    <property type="entry name" value="OS03G0707200 PROTEIN-RELATED"/>
    <property type="match status" value="1"/>
</dbReference>
<protein>
    <submittedName>
        <fullName evidence="8">DMT family transporter</fullName>
    </submittedName>
</protein>
<dbReference type="PANTHER" id="PTHR42920:SF11">
    <property type="entry name" value="INNER MEMBRANE PROTEIN YTFF"/>
    <property type="match status" value="1"/>
</dbReference>
<dbReference type="RefSeq" id="WP_217857426.1">
    <property type="nucleotide sequence ID" value="NZ_JAHSTV010000008.1"/>
</dbReference>
<keyword evidence="5 6" id="KW-0472">Membrane</keyword>
<evidence type="ECO:0000256" key="1">
    <source>
        <dbReference type="ARBA" id="ARBA00004651"/>
    </source>
</evidence>
<keyword evidence="2" id="KW-1003">Cell membrane</keyword>
<dbReference type="Pfam" id="PF00892">
    <property type="entry name" value="EamA"/>
    <property type="match status" value="2"/>
</dbReference>
<evidence type="ECO:0000259" key="7">
    <source>
        <dbReference type="Pfam" id="PF00892"/>
    </source>
</evidence>
<organism evidence="8 9">
    <name type="scientific">Pseudomonas farris</name>
    <dbReference type="NCBI Taxonomy" id="2841207"/>
    <lineage>
        <taxon>Bacteria</taxon>
        <taxon>Pseudomonadati</taxon>
        <taxon>Pseudomonadota</taxon>
        <taxon>Gammaproteobacteria</taxon>
        <taxon>Pseudomonadales</taxon>
        <taxon>Pseudomonadaceae</taxon>
        <taxon>Pseudomonas</taxon>
    </lineage>
</organism>
<evidence type="ECO:0000256" key="6">
    <source>
        <dbReference type="SAM" id="Phobius"/>
    </source>
</evidence>
<sequence>MTSMVENMKAMMCLTLAMALWASAFIALKIALEEVPPFLLIFSRLALGSIFFLMLWKYRGQAKIEKKDYVYLLMMGALEPCLYFIFETMALQYTTASQAGVVFAFLPIFIIAFSFFALREKPSISQCLGGVVATLGVILLCLTGTKNEAAIAPVKGNFLELLAMACAAVYTIMLKKLSGQYSPFLLAAMQSFIGTLFFLPFALYESDIPREVSVHALLAVLYLGTIVTAGAYTFFNIGISKVSASEGGMYFNLIPIFTLLFSILVLNENVDWMQMMSMMLVIFGVSIGLIDHRFFLTLLRRKALFIRE</sequence>
<feature type="domain" description="EamA" evidence="7">
    <location>
        <begin position="9"/>
        <end position="140"/>
    </location>
</feature>
<feature type="transmembrane region" description="Helical" evidence="6">
    <location>
        <begin position="216"/>
        <end position="235"/>
    </location>
</feature>
<evidence type="ECO:0000256" key="2">
    <source>
        <dbReference type="ARBA" id="ARBA00022475"/>
    </source>
</evidence>
<comment type="caution">
    <text evidence="8">The sequence shown here is derived from an EMBL/GenBank/DDBJ whole genome shotgun (WGS) entry which is preliminary data.</text>
</comment>
<evidence type="ECO:0000313" key="8">
    <source>
        <dbReference type="EMBL" id="MBV4465279.1"/>
    </source>
</evidence>
<feature type="transmembrane region" description="Helical" evidence="6">
    <location>
        <begin position="127"/>
        <end position="145"/>
    </location>
</feature>
<feature type="transmembrane region" description="Helical" evidence="6">
    <location>
        <begin position="37"/>
        <end position="56"/>
    </location>
</feature>
<keyword evidence="4 6" id="KW-1133">Transmembrane helix</keyword>
<feature type="transmembrane region" description="Helical" evidence="6">
    <location>
        <begin position="98"/>
        <end position="118"/>
    </location>
</feature>